<feature type="transmembrane region" description="Helical" evidence="1">
    <location>
        <begin position="370"/>
        <end position="389"/>
    </location>
</feature>
<keyword evidence="1" id="KW-0812">Transmembrane</keyword>
<evidence type="ECO:0000256" key="1">
    <source>
        <dbReference type="SAM" id="Phobius"/>
    </source>
</evidence>
<accession>A0ABT4IN63</accession>
<dbReference type="EMBL" id="JAPTGC010000005">
    <property type="protein sequence ID" value="MCZ0862518.1"/>
    <property type="molecule type" value="Genomic_DNA"/>
</dbReference>
<organism evidence="2 3">
    <name type="scientific">Methanocorpusculum vombati</name>
    <dbReference type="NCBI Taxonomy" id="3002864"/>
    <lineage>
        <taxon>Archaea</taxon>
        <taxon>Methanobacteriati</taxon>
        <taxon>Methanobacteriota</taxon>
        <taxon>Stenosarchaea group</taxon>
        <taxon>Methanomicrobia</taxon>
        <taxon>Methanomicrobiales</taxon>
        <taxon>Methanocorpusculaceae</taxon>
        <taxon>Methanocorpusculum</taxon>
    </lineage>
</organism>
<proteinExistence type="predicted"/>
<evidence type="ECO:0000313" key="2">
    <source>
        <dbReference type="EMBL" id="MCZ0862518.1"/>
    </source>
</evidence>
<sequence length="392" mass="43476">MKNQFFIVVVCILLMIPCGAAAAEEEYWITIDPIPDQMLGTTYTISGETNLPAESELLFEHYWTDWECHDTRVCTPLGNSGMTSSVIQVEQGAKSTNVWHVIMNTSEFGYAREFLVKIYSIDTPAWFRTTYHLLEPTPETPWVIIDPIPDQHCGTSVTLTGSVFLPQEGRFLITIQPVWFEPTTAPDTAEPLPFVKQMQILVPKETTESYHWNISLDTTDLPPDMYRVDASGIDYDLGTQNRTFLLFGTGKENDCTIEISSVKHAVAGETLTVQGSVATKNAATLVYELIPKRPFTSRTEIRTGCLRTEPVQIYSTTFDKTFWETAIDTAGLKAGNYTLKISALNTPVTAAAEIELLNKETIPTATQTPGFGLGILAVAFGIAVILGTLRRK</sequence>
<keyword evidence="1" id="KW-0472">Membrane</keyword>
<protein>
    <submittedName>
        <fullName evidence="2">Uncharacterized protein</fullName>
    </submittedName>
</protein>
<comment type="caution">
    <text evidence="2">The sequence shown here is derived from an EMBL/GenBank/DDBJ whole genome shotgun (WGS) entry which is preliminary data.</text>
</comment>
<dbReference type="Proteomes" id="UP001141336">
    <property type="component" value="Unassembled WGS sequence"/>
</dbReference>
<dbReference type="RefSeq" id="WP_268922774.1">
    <property type="nucleotide sequence ID" value="NZ_JAPTGC010000005.1"/>
</dbReference>
<keyword evidence="1" id="KW-1133">Transmembrane helix</keyword>
<name>A0ABT4IN63_9EURY</name>
<keyword evidence="3" id="KW-1185">Reference proteome</keyword>
<gene>
    <name evidence="2" type="ORF">O0S09_04510</name>
</gene>
<reference evidence="2" key="1">
    <citation type="submission" date="2022-12" db="EMBL/GenBank/DDBJ databases">
        <title>Isolation and characterisation of novel Methanocorpusculum spp. from native Australian herbivores indicates the genus is ancestrally host-associated.</title>
        <authorList>
            <person name="Volmer J.G."/>
            <person name="Soo R.M."/>
            <person name="Evans P.N."/>
            <person name="Hoedt E.C."/>
            <person name="Astorga Alsina A.L."/>
            <person name="Woodcroft B.J."/>
            <person name="Tyson G.W."/>
            <person name="Hugenholtz P."/>
            <person name="Morrison M."/>
        </authorList>
    </citation>
    <scope>NUCLEOTIDE SEQUENCE</scope>
    <source>
        <strain evidence="2">CW153</strain>
    </source>
</reference>
<evidence type="ECO:0000313" key="3">
    <source>
        <dbReference type="Proteomes" id="UP001141336"/>
    </source>
</evidence>